<dbReference type="PANTHER" id="PTHR10430">
    <property type="entry name" value="PEROXIREDOXIN"/>
    <property type="match status" value="1"/>
</dbReference>
<comment type="similarity">
    <text evidence="1 7">Belongs to the peroxiredoxin family. Prx5 subfamily.</text>
</comment>
<dbReference type="GO" id="GO:0005739">
    <property type="term" value="C:mitochondrion"/>
    <property type="evidence" value="ECO:0007669"/>
    <property type="project" value="TreeGrafter"/>
</dbReference>
<dbReference type="InterPro" id="IPR036249">
    <property type="entry name" value="Thioredoxin-like_sf"/>
</dbReference>
<dbReference type="CDD" id="cd03013">
    <property type="entry name" value="PRX5_like"/>
    <property type="match status" value="1"/>
</dbReference>
<proteinExistence type="inferred from homology"/>
<dbReference type="GO" id="GO:0042744">
    <property type="term" value="P:hydrogen peroxide catabolic process"/>
    <property type="evidence" value="ECO:0007669"/>
    <property type="project" value="TreeGrafter"/>
</dbReference>
<evidence type="ECO:0000313" key="9">
    <source>
        <dbReference type="EMBL" id="CAE0620796.1"/>
    </source>
</evidence>
<dbReference type="Pfam" id="PF08534">
    <property type="entry name" value="Redoxin"/>
    <property type="match status" value="1"/>
</dbReference>
<feature type="domain" description="Thioredoxin" evidence="8">
    <location>
        <begin position="3"/>
        <end position="163"/>
    </location>
</feature>
<reference evidence="9" key="1">
    <citation type="submission" date="2021-01" db="EMBL/GenBank/DDBJ databases">
        <authorList>
            <person name="Corre E."/>
            <person name="Pelletier E."/>
            <person name="Niang G."/>
            <person name="Scheremetjew M."/>
            <person name="Finn R."/>
            <person name="Kale V."/>
            <person name="Holt S."/>
            <person name="Cochrane G."/>
            <person name="Meng A."/>
            <person name="Brown T."/>
            <person name="Cohen L."/>
        </authorList>
    </citation>
    <scope>NUCLEOTIDE SEQUENCE</scope>
    <source>
        <strain evidence="9">CCMP1795</strain>
    </source>
</reference>
<keyword evidence="4 7" id="KW-0560">Oxidoreductase</keyword>
<dbReference type="SUPFAM" id="SSF52833">
    <property type="entry name" value="Thioredoxin-like"/>
    <property type="match status" value="1"/>
</dbReference>
<sequence>MTIAIGDRLPSVDLHEGTPATKVNLQQLFKGKKGILFGVPGAFTPGCSKQHLPSFVKEATALGHKGVEMIVCVAVNDAFVMSGWGDAQGVGGKVRMLADPQGEMAKAMGLVLDNDVVKANLGNARCKRFVCLVEDGIVRHLAISGEAGAKDSDTYAPAVLAKL</sequence>
<name>A0A7S3UNR0_OXYMA</name>
<dbReference type="EMBL" id="HBIT01011611">
    <property type="protein sequence ID" value="CAE0620796.1"/>
    <property type="molecule type" value="Transcribed_RNA"/>
</dbReference>
<evidence type="ECO:0000259" key="8">
    <source>
        <dbReference type="PROSITE" id="PS51352"/>
    </source>
</evidence>
<keyword evidence="2 7" id="KW-0575">Peroxidase</keyword>
<keyword evidence="3 7" id="KW-0049">Antioxidant</keyword>
<gene>
    <name evidence="9" type="ORF">OMAR00292_LOCUS6074</name>
</gene>
<dbReference type="InterPro" id="IPR013766">
    <property type="entry name" value="Thioredoxin_domain"/>
</dbReference>
<evidence type="ECO:0000256" key="7">
    <source>
        <dbReference type="RuleBase" id="RU366011"/>
    </source>
</evidence>
<dbReference type="PANTHER" id="PTHR10430:SF16">
    <property type="entry name" value="PEROXIREDOXIN-5, MITOCHONDRIAL"/>
    <property type="match status" value="1"/>
</dbReference>
<dbReference type="AlphaFoldDB" id="A0A7S3UNR0"/>
<evidence type="ECO:0000256" key="2">
    <source>
        <dbReference type="ARBA" id="ARBA00022559"/>
    </source>
</evidence>
<accession>A0A7S3UNR0</accession>
<evidence type="ECO:0000256" key="1">
    <source>
        <dbReference type="ARBA" id="ARBA00010505"/>
    </source>
</evidence>
<evidence type="ECO:0000256" key="3">
    <source>
        <dbReference type="ARBA" id="ARBA00022862"/>
    </source>
</evidence>
<organism evidence="9">
    <name type="scientific">Oxyrrhis marina</name>
    <name type="common">Dinoflagellate</name>
    <dbReference type="NCBI Taxonomy" id="2969"/>
    <lineage>
        <taxon>Eukaryota</taxon>
        <taxon>Sar</taxon>
        <taxon>Alveolata</taxon>
        <taxon>Dinophyceae</taxon>
        <taxon>Oxyrrhinales</taxon>
        <taxon>Oxyrrhinaceae</taxon>
        <taxon>Oxyrrhis</taxon>
    </lineage>
</organism>
<dbReference type="InterPro" id="IPR013740">
    <property type="entry name" value="Redoxin"/>
</dbReference>
<evidence type="ECO:0000256" key="6">
    <source>
        <dbReference type="PIRSR" id="PIRSR637944-1"/>
    </source>
</evidence>
<protein>
    <recommendedName>
        <fullName evidence="8">Thioredoxin domain-containing protein</fullName>
    </recommendedName>
</protein>
<dbReference type="PROSITE" id="PS51352">
    <property type="entry name" value="THIOREDOXIN_2"/>
    <property type="match status" value="1"/>
</dbReference>
<dbReference type="Gene3D" id="3.40.30.10">
    <property type="entry name" value="Glutaredoxin"/>
    <property type="match status" value="1"/>
</dbReference>
<evidence type="ECO:0000256" key="4">
    <source>
        <dbReference type="ARBA" id="ARBA00023002"/>
    </source>
</evidence>
<evidence type="ECO:0000256" key="5">
    <source>
        <dbReference type="ARBA" id="ARBA00023284"/>
    </source>
</evidence>
<dbReference type="InterPro" id="IPR037944">
    <property type="entry name" value="PRX5-like"/>
</dbReference>
<dbReference type="GO" id="GO:0045454">
    <property type="term" value="P:cell redox homeostasis"/>
    <property type="evidence" value="ECO:0007669"/>
    <property type="project" value="TreeGrafter"/>
</dbReference>
<dbReference type="FunFam" id="3.40.30.10:FF:000020">
    <property type="entry name" value="Peroxiredoxin"/>
    <property type="match status" value="1"/>
</dbReference>
<feature type="active site" description="Cysteine sulfenic acid (-SOH) intermediate" evidence="6">
    <location>
        <position position="47"/>
    </location>
</feature>
<comment type="function">
    <text evidence="7">Thiol-specific peroxidase that catalyzes the reduction of hydrogen peroxide and organic hydroperoxides to water and alcohols, respectively. Plays a role in cell protection against oxidative stress by detoxifying peroxides.</text>
</comment>
<keyword evidence="5 7" id="KW-0676">Redox-active center</keyword>
<dbReference type="GO" id="GO:0008379">
    <property type="term" value="F:thioredoxin peroxidase activity"/>
    <property type="evidence" value="ECO:0007669"/>
    <property type="project" value="InterPro"/>
</dbReference>
<dbReference type="GO" id="GO:0005777">
    <property type="term" value="C:peroxisome"/>
    <property type="evidence" value="ECO:0007669"/>
    <property type="project" value="TreeGrafter"/>
</dbReference>
<dbReference type="GO" id="GO:0034599">
    <property type="term" value="P:cellular response to oxidative stress"/>
    <property type="evidence" value="ECO:0007669"/>
    <property type="project" value="InterPro"/>
</dbReference>